<dbReference type="SUPFAM" id="SSF48173">
    <property type="entry name" value="Cryptochrome/photolyase FAD-binding domain"/>
    <property type="match status" value="1"/>
</dbReference>
<dbReference type="Gene3D" id="1.10.579.10">
    <property type="entry name" value="DNA Cyclobutane Dipyrimidine Photolyase, subunit A, domain 3"/>
    <property type="match status" value="1"/>
</dbReference>
<name>A0A3P3QQL7_9GAMM</name>
<organism evidence="7 8">
    <name type="scientific">Rheinheimera mesophila</name>
    <dbReference type="NCBI Taxonomy" id="1547515"/>
    <lineage>
        <taxon>Bacteria</taxon>
        <taxon>Pseudomonadati</taxon>
        <taxon>Pseudomonadota</taxon>
        <taxon>Gammaproteobacteria</taxon>
        <taxon>Chromatiales</taxon>
        <taxon>Chromatiaceae</taxon>
        <taxon>Rheinheimera</taxon>
    </lineage>
</organism>
<dbReference type="SUPFAM" id="SSF52425">
    <property type="entry name" value="Cryptochrome/photolyase, N-terminal domain"/>
    <property type="match status" value="1"/>
</dbReference>
<dbReference type="PROSITE" id="PS51645">
    <property type="entry name" value="PHR_CRY_ALPHA_BETA"/>
    <property type="match status" value="1"/>
</dbReference>
<evidence type="ECO:0000256" key="5">
    <source>
        <dbReference type="RuleBase" id="RU004182"/>
    </source>
</evidence>
<dbReference type="InterPro" id="IPR014729">
    <property type="entry name" value="Rossmann-like_a/b/a_fold"/>
</dbReference>
<feature type="binding site" evidence="4">
    <location>
        <position position="218"/>
    </location>
    <ligand>
        <name>FAD</name>
        <dbReference type="ChEBI" id="CHEBI:57692"/>
    </ligand>
</feature>
<dbReference type="PANTHER" id="PTHR11455">
    <property type="entry name" value="CRYPTOCHROME"/>
    <property type="match status" value="1"/>
</dbReference>
<dbReference type="Proteomes" id="UP000276260">
    <property type="component" value="Unassembled WGS sequence"/>
</dbReference>
<dbReference type="RefSeq" id="WP_046518222.1">
    <property type="nucleotide sequence ID" value="NZ_LAVS01000001.1"/>
</dbReference>
<reference evidence="7 8" key="1">
    <citation type="submission" date="2018-11" db="EMBL/GenBank/DDBJ databases">
        <title>Draft genome analysis of Rheinheimera mesophila isolated from an industrial waste site.</title>
        <authorList>
            <person name="Yu Q."/>
            <person name="Qi Y."/>
            <person name="Zhang H."/>
            <person name="Lu Y."/>
            <person name="Pu J."/>
        </authorList>
    </citation>
    <scope>NUCLEOTIDE SEQUENCE [LARGE SCALE GENOMIC DNA]</scope>
    <source>
        <strain evidence="7 8">IITR13</strain>
    </source>
</reference>
<gene>
    <name evidence="7" type="ORF">EIK76_05635</name>
</gene>
<dbReference type="InterPro" id="IPR006050">
    <property type="entry name" value="DNA_photolyase_N"/>
</dbReference>
<protein>
    <submittedName>
        <fullName evidence="7">DASH family cryptochrome</fullName>
    </submittedName>
</protein>
<evidence type="ECO:0000256" key="4">
    <source>
        <dbReference type="PIRSR" id="PIRSR602081-1"/>
    </source>
</evidence>
<evidence type="ECO:0000259" key="6">
    <source>
        <dbReference type="PROSITE" id="PS51645"/>
    </source>
</evidence>
<dbReference type="Gene3D" id="3.40.50.620">
    <property type="entry name" value="HUPs"/>
    <property type="match status" value="1"/>
</dbReference>
<comment type="cofactor">
    <cofactor evidence="1">
        <name>(6R)-5,10-methylene-5,6,7,8-tetrahydrofolate</name>
        <dbReference type="ChEBI" id="CHEBI:15636"/>
    </cofactor>
</comment>
<evidence type="ECO:0000256" key="1">
    <source>
        <dbReference type="ARBA" id="ARBA00001932"/>
    </source>
</evidence>
<accession>A0A3P3QQL7</accession>
<proteinExistence type="inferred from homology"/>
<dbReference type="Pfam" id="PF00875">
    <property type="entry name" value="DNA_photolyase"/>
    <property type="match status" value="1"/>
</dbReference>
<comment type="similarity">
    <text evidence="5">Belongs to the DNA photolyase family.</text>
</comment>
<dbReference type="PANTHER" id="PTHR11455:SF9">
    <property type="entry name" value="CRYPTOCHROME CIRCADIAN CLOCK 5 ISOFORM X1"/>
    <property type="match status" value="1"/>
</dbReference>
<feature type="domain" description="Photolyase/cryptochrome alpha/beta" evidence="6">
    <location>
        <begin position="2"/>
        <end position="133"/>
    </location>
</feature>
<evidence type="ECO:0000313" key="8">
    <source>
        <dbReference type="Proteomes" id="UP000276260"/>
    </source>
</evidence>
<dbReference type="InterPro" id="IPR036134">
    <property type="entry name" value="Crypto/Photolyase_FAD-like_sf"/>
</dbReference>
<keyword evidence="5" id="KW-0157">Chromophore</keyword>
<feature type="binding site" evidence="4">
    <location>
        <begin position="369"/>
        <end position="371"/>
    </location>
    <ligand>
        <name>FAD</name>
        <dbReference type="ChEBI" id="CHEBI:57692"/>
    </ligand>
</feature>
<dbReference type="AlphaFoldDB" id="A0A3P3QQL7"/>
<dbReference type="InterPro" id="IPR002081">
    <property type="entry name" value="Cryptochrome/DNA_photolyase_1"/>
</dbReference>
<evidence type="ECO:0000256" key="2">
    <source>
        <dbReference type="ARBA" id="ARBA00022630"/>
    </source>
</evidence>
<keyword evidence="2 4" id="KW-0285">Flavoprotein</keyword>
<sequence>MKRALVLFNQALRWHDNLLLSDQADFDQLIAVVVLDPAEYLTEQYGIRRASTQRLQAQLKLLLDWQQQWQQKLQVMHLRIGDTTTSLQQLAQHYQAHCLIAAEPTAPEQYQQLQNTGLSLRLYDINSLLQHQLRPDLASLPKSFSAFRKQREPDLVVQPPQQVQLSGQFYADAGQALDSHSADFISRYHNPTAALLNEAAALERLSKFIWQQRAVVHYKHSRDALDGDWNTSLWCFYLANGSLSPCYAWQQVVDFEQQQMANESTYWIRFELLWREYFRWQMRQHGSAWFSKNAFRPPLDFSAPVPDKRFELWCKGQTGLPFVDANIRMLLHTGWMSNRGRQNVASYLIFELQQDWRLGAAFFEQHLLDYDCASNWCNWAYIAGVGNSGARQFNQIKQALTHDPHGEFVRRWLPEKTTAGALVHWPEAKVQQQEFWLPYLKQLKSNT</sequence>
<dbReference type="GO" id="GO:0003677">
    <property type="term" value="F:DNA binding"/>
    <property type="evidence" value="ECO:0007669"/>
    <property type="project" value="TreeGrafter"/>
</dbReference>
<dbReference type="Gene3D" id="1.25.40.80">
    <property type="match status" value="1"/>
</dbReference>
<evidence type="ECO:0000313" key="7">
    <source>
        <dbReference type="EMBL" id="RRJ23546.1"/>
    </source>
</evidence>
<dbReference type="OrthoDB" id="9772484at2"/>
<keyword evidence="8" id="KW-1185">Reference proteome</keyword>
<dbReference type="GO" id="GO:0071949">
    <property type="term" value="F:FAD binding"/>
    <property type="evidence" value="ECO:0007669"/>
    <property type="project" value="TreeGrafter"/>
</dbReference>
<evidence type="ECO:0000256" key="3">
    <source>
        <dbReference type="ARBA" id="ARBA00022827"/>
    </source>
</evidence>
<dbReference type="InterPro" id="IPR036155">
    <property type="entry name" value="Crypto/Photolyase_N_sf"/>
</dbReference>
<dbReference type="EMBL" id="RRCF01000001">
    <property type="protein sequence ID" value="RRJ23546.1"/>
    <property type="molecule type" value="Genomic_DNA"/>
</dbReference>
<comment type="cofactor">
    <cofactor evidence="4">
        <name>FAD</name>
        <dbReference type="ChEBI" id="CHEBI:57692"/>
    </cofactor>
    <text evidence="4">Binds 1 FAD per subunit.</text>
</comment>
<dbReference type="GO" id="GO:0003904">
    <property type="term" value="F:deoxyribodipyrimidine photo-lyase activity"/>
    <property type="evidence" value="ECO:0007669"/>
    <property type="project" value="TreeGrafter"/>
</dbReference>
<dbReference type="PRINTS" id="PR00147">
    <property type="entry name" value="DNAPHOTLYASE"/>
</dbReference>
<dbReference type="InterPro" id="IPR005101">
    <property type="entry name" value="Cryptochr/Photolyase_FAD-bd"/>
</dbReference>
<comment type="caution">
    <text evidence="7">The sequence shown here is derived from an EMBL/GenBank/DDBJ whole genome shotgun (WGS) entry which is preliminary data.</text>
</comment>
<keyword evidence="3 4" id="KW-0274">FAD</keyword>
<dbReference type="Pfam" id="PF03441">
    <property type="entry name" value="FAD_binding_7"/>
    <property type="match status" value="1"/>
</dbReference>